<dbReference type="Proteomes" id="UP000037109">
    <property type="component" value="Unassembled WGS sequence"/>
</dbReference>
<evidence type="ECO:0000256" key="2">
    <source>
        <dbReference type="ARBA" id="ARBA00008114"/>
    </source>
</evidence>
<evidence type="ECO:0000313" key="11">
    <source>
        <dbReference type="Proteomes" id="UP000037109"/>
    </source>
</evidence>
<feature type="transmembrane region" description="Helical" evidence="7">
    <location>
        <begin position="158"/>
        <end position="178"/>
    </location>
</feature>
<evidence type="ECO:0000256" key="3">
    <source>
        <dbReference type="ARBA" id="ARBA00022448"/>
    </source>
</evidence>
<dbReference type="InterPro" id="IPR050291">
    <property type="entry name" value="CDF_Transporter"/>
</dbReference>
<dbReference type="STRING" id="1459.AF332_08965"/>
<comment type="caution">
    <text evidence="10">The sequence shown here is derived from an EMBL/GenBank/DDBJ whole genome shotgun (WGS) entry which is preliminary data.</text>
</comment>
<keyword evidence="5 7" id="KW-1133">Transmembrane helix</keyword>
<dbReference type="PATRIC" id="fig|1459.3.peg.1901"/>
<dbReference type="NCBIfam" id="TIGR01297">
    <property type="entry name" value="CDF"/>
    <property type="match status" value="1"/>
</dbReference>
<name>A0A0M0GAP3_SPOGL</name>
<feature type="transmembrane region" description="Helical" evidence="7">
    <location>
        <begin position="115"/>
        <end position="132"/>
    </location>
</feature>
<dbReference type="InterPro" id="IPR058533">
    <property type="entry name" value="Cation_efflux_TM"/>
</dbReference>
<feature type="domain" description="Cation efflux protein transmembrane" evidence="8">
    <location>
        <begin position="15"/>
        <end position="210"/>
    </location>
</feature>
<evidence type="ECO:0000256" key="1">
    <source>
        <dbReference type="ARBA" id="ARBA00004141"/>
    </source>
</evidence>
<dbReference type="FunFam" id="1.20.1510.10:FF:000006">
    <property type="entry name" value="Divalent cation efflux transporter"/>
    <property type="match status" value="1"/>
</dbReference>
<keyword evidence="3" id="KW-0813">Transport</keyword>
<keyword evidence="4 7" id="KW-0812">Transmembrane</keyword>
<evidence type="ECO:0000256" key="6">
    <source>
        <dbReference type="ARBA" id="ARBA00023136"/>
    </source>
</evidence>
<accession>A0A0M0GAP3</accession>
<dbReference type="InterPro" id="IPR027470">
    <property type="entry name" value="Cation_efflux_CTD"/>
</dbReference>
<dbReference type="AlphaFoldDB" id="A0A0M0GAP3"/>
<dbReference type="InterPro" id="IPR027469">
    <property type="entry name" value="Cation_efflux_TMD_sf"/>
</dbReference>
<feature type="domain" description="Cation efflux protein cytoplasmic" evidence="9">
    <location>
        <begin position="218"/>
        <end position="294"/>
    </location>
</feature>
<dbReference type="Pfam" id="PF01545">
    <property type="entry name" value="Cation_efflux"/>
    <property type="match status" value="1"/>
</dbReference>
<keyword evidence="6 7" id="KW-0472">Membrane</keyword>
<comment type="subcellular location">
    <subcellularLocation>
        <location evidence="1">Membrane</location>
        <topology evidence="1">Multi-pass membrane protein</topology>
    </subcellularLocation>
</comment>
<dbReference type="OrthoDB" id="9806522at2"/>
<evidence type="ECO:0000256" key="7">
    <source>
        <dbReference type="SAM" id="Phobius"/>
    </source>
</evidence>
<evidence type="ECO:0000313" key="10">
    <source>
        <dbReference type="EMBL" id="KON86924.1"/>
    </source>
</evidence>
<comment type="similarity">
    <text evidence="2">Belongs to the cation diffusion facilitator (CDF) transporter (TC 2.A.4) family.</text>
</comment>
<dbReference type="SUPFAM" id="SSF160240">
    <property type="entry name" value="Cation efflux protein cytoplasmic domain-like"/>
    <property type="match status" value="1"/>
</dbReference>
<dbReference type="Gene3D" id="1.20.1510.10">
    <property type="entry name" value="Cation efflux protein transmembrane domain"/>
    <property type="match status" value="1"/>
</dbReference>
<evidence type="ECO:0000256" key="5">
    <source>
        <dbReference type="ARBA" id="ARBA00022989"/>
    </source>
</evidence>
<dbReference type="InterPro" id="IPR036837">
    <property type="entry name" value="Cation_efflux_CTD_sf"/>
</dbReference>
<sequence length="300" mass="33106">MEKNDRFKKAEFAAMIGIVGNIILAALKWGIGIYSGSKALVADAVHSASDVAGSFAVYLGLRAAKQPPDEDHPYGHGKAELIAAIIVAVLLFLVGIEIGKSSFESFFSPIEPPKAIAILAVLISIIVKEAMYRYKYKLGKKLNSDALIVNAYEHRSDVYSSIAALIGIGCAVIGGRMGIEWLEYADPVAGLIVSLMILQMAWRLGKESIHSTLDHVLHEEDILEMRKTAESVEQVKRIDELHAREHGHYVIVDIKVSVDPTMTVEDGHRVGKEVKRKLLGLENVQNVFVHINPYREERIN</sequence>
<dbReference type="InterPro" id="IPR002524">
    <property type="entry name" value="Cation_efflux"/>
</dbReference>
<dbReference type="PANTHER" id="PTHR43840:SF15">
    <property type="entry name" value="MITOCHONDRIAL METAL TRANSPORTER 1-RELATED"/>
    <property type="match status" value="1"/>
</dbReference>
<feature type="transmembrane region" description="Helical" evidence="7">
    <location>
        <begin position="81"/>
        <end position="103"/>
    </location>
</feature>
<dbReference type="Pfam" id="PF16916">
    <property type="entry name" value="ZT_dimer"/>
    <property type="match status" value="1"/>
</dbReference>
<protein>
    <submittedName>
        <fullName evidence="10">Cation transporter</fullName>
    </submittedName>
</protein>
<keyword evidence="11" id="KW-1185">Reference proteome</keyword>
<evidence type="ECO:0000259" key="9">
    <source>
        <dbReference type="Pfam" id="PF16916"/>
    </source>
</evidence>
<organism evidence="10 11">
    <name type="scientific">Sporosarcina globispora</name>
    <name type="common">Bacillus globisporus</name>
    <dbReference type="NCBI Taxonomy" id="1459"/>
    <lineage>
        <taxon>Bacteria</taxon>
        <taxon>Bacillati</taxon>
        <taxon>Bacillota</taxon>
        <taxon>Bacilli</taxon>
        <taxon>Bacillales</taxon>
        <taxon>Caryophanaceae</taxon>
        <taxon>Sporosarcina</taxon>
    </lineage>
</organism>
<dbReference type="RefSeq" id="WP_053434280.1">
    <property type="nucleotide sequence ID" value="NZ_LGUF01000007.1"/>
</dbReference>
<proteinExistence type="inferred from homology"/>
<dbReference type="EMBL" id="LGUF01000007">
    <property type="protein sequence ID" value="KON86924.1"/>
    <property type="molecule type" value="Genomic_DNA"/>
</dbReference>
<gene>
    <name evidence="10" type="ORF">AF332_08965</name>
</gene>
<dbReference type="Gene3D" id="3.30.70.1350">
    <property type="entry name" value="Cation efflux protein, cytoplasmic domain"/>
    <property type="match status" value="1"/>
</dbReference>
<dbReference type="PANTHER" id="PTHR43840">
    <property type="entry name" value="MITOCHONDRIAL METAL TRANSPORTER 1-RELATED"/>
    <property type="match status" value="1"/>
</dbReference>
<feature type="transmembrane region" description="Helical" evidence="7">
    <location>
        <begin position="40"/>
        <end position="61"/>
    </location>
</feature>
<dbReference type="GO" id="GO:0008324">
    <property type="term" value="F:monoatomic cation transmembrane transporter activity"/>
    <property type="evidence" value="ECO:0007669"/>
    <property type="project" value="InterPro"/>
</dbReference>
<dbReference type="SUPFAM" id="SSF161111">
    <property type="entry name" value="Cation efflux protein transmembrane domain-like"/>
    <property type="match status" value="1"/>
</dbReference>
<reference evidence="11" key="1">
    <citation type="submission" date="2015-07" db="EMBL/GenBank/DDBJ databases">
        <title>Fjat-10036 dsm4.</title>
        <authorList>
            <person name="Liu B."/>
            <person name="Wang J."/>
            <person name="Zhu Y."/>
            <person name="Liu G."/>
            <person name="Chen Q."/>
            <person name="Chen Z."/>
            <person name="Lan J."/>
            <person name="Che J."/>
            <person name="Ge C."/>
            <person name="Shi H."/>
            <person name="Pan Z."/>
            <person name="Liu X."/>
        </authorList>
    </citation>
    <scope>NUCLEOTIDE SEQUENCE [LARGE SCALE GENOMIC DNA]</scope>
    <source>
        <strain evidence="11">DSM 4</strain>
    </source>
</reference>
<evidence type="ECO:0000259" key="8">
    <source>
        <dbReference type="Pfam" id="PF01545"/>
    </source>
</evidence>
<evidence type="ECO:0000256" key="4">
    <source>
        <dbReference type="ARBA" id="ARBA00022692"/>
    </source>
</evidence>
<dbReference type="GO" id="GO:0016020">
    <property type="term" value="C:membrane"/>
    <property type="evidence" value="ECO:0007669"/>
    <property type="project" value="UniProtKB-SubCell"/>
</dbReference>
<feature type="transmembrane region" description="Helical" evidence="7">
    <location>
        <begin position="12"/>
        <end position="34"/>
    </location>
</feature>